<dbReference type="EMBL" id="QMFY01000006">
    <property type="protein sequence ID" value="RAW00551.1"/>
    <property type="molecule type" value="Genomic_DNA"/>
</dbReference>
<dbReference type="SUPFAM" id="SSF48371">
    <property type="entry name" value="ARM repeat"/>
    <property type="match status" value="1"/>
</dbReference>
<proteinExistence type="predicted"/>
<comment type="caution">
    <text evidence="1">The sequence shown here is derived from an EMBL/GenBank/DDBJ whole genome shotgun (WGS) entry which is preliminary data.</text>
</comment>
<dbReference type="Gene3D" id="1.25.10.90">
    <property type="match status" value="1"/>
</dbReference>
<dbReference type="PANTHER" id="PTHR34070">
    <property type="entry name" value="ARMADILLO-TYPE FOLD"/>
    <property type="match status" value="1"/>
</dbReference>
<sequence>MNSHHRDLLEAIEHAAGEPTQHTFSDTYLGNSNPRFAINAPTLRAIARTWSMENKALSQNEFVTTIDSLIKGVSSTEKMLAGMLLDRATADQRAFNPKSFDKWLEHLCGWAEVDVVCTGAFTSKTLPLQPNAWSPLLTKFSKSKDIHKRRASLVFLCSPMSHHKASWMEAIAIHNIERLKSEKEILITKAISWLLRSMIKNYRSTVEKYLKLQGDTLPAIALRETKTKLLTGRK</sequence>
<reference evidence="1 2" key="1">
    <citation type="submission" date="2018-06" db="EMBL/GenBank/DDBJ databases">
        <title>Chryseolinea flavus sp. nov., a member of the phylum Bacteroidetes isolated from soil.</title>
        <authorList>
            <person name="Li Y."/>
            <person name="Wang J."/>
        </authorList>
    </citation>
    <scope>NUCLEOTIDE SEQUENCE [LARGE SCALE GENOMIC DNA]</scope>
    <source>
        <strain evidence="1 2">SDU1-6</strain>
    </source>
</reference>
<evidence type="ECO:0008006" key="3">
    <source>
        <dbReference type="Google" id="ProtNLM"/>
    </source>
</evidence>
<dbReference type="InterPro" id="IPR016024">
    <property type="entry name" value="ARM-type_fold"/>
</dbReference>
<dbReference type="AlphaFoldDB" id="A0A364Y136"/>
<dbReference type="Pfam" id="PF08713">
    <property type="entry name" value="DNA_alkylation"/>
    <property type="match status" value="1"/>
</dbReference>
<organism evidence="1 2">
    <name type="scientific">Pseudochryseolinea flava</name>
    <dbReference type="NCBI Taxonomy" id="2059302"/>
    <lineage>
        <taxon>Bacteria</taxon>
        <taxon>Pseudomonadati</taxon>
        <taxon>Bacteroidota</taxon>
        <taxon>Cytophagia</taxon>
        <taxon>Cytophagales</taxon>
        <taxon>Fulvivirgaceae</taxon>
        <taxon>Pseudochryseolinea</taxon>
    </lineage>
</organism>
<accession>A0A364Y136</accession>
<protein>
    <recommendedName>
        <fullName evidence="3">DNA alkylation repair protein</fullName>
    </recommendedName>
</protein>
<dbReference type="OrthoDB" id="977070at2"/>
<keyword evidence="2" id="KW-1185">Reference proteome</keyword>
<dbReference type="Proteomes" id="UP000251889">
    <property type="component" value="Unassembled WGS sequence"/>
</dbReference>
<gene>
    <name evidence="1" type="ORF">DQQ10_13205</name>
</gene>
<name>A0A364Y136_9BACT</name>
<evidence type="ECO:0000313" key="1">
    <source>
        <dbReference type="EMBL" id="RAW00551.1"/>
    </source>
</evidence>
<dbReference type="InterPro" id="IPR014825">
    <property type="entry name" value="DNA_alkylation"/>
</dbReference>
<dbReference type="PANTHER" id="PTHR34070:SF1">
    <property type="entry name" value="DNA ALKYLATION REPAIR PROTEIN"/>
    <property type="match status" value="1"/>
</dbReference>
<dbReference type="RefSeq" id="WP_112747351.1">
    <property type="nucleotide sequence ID" value="NZ_QMFY01000006.1"/>
</dbReference>
<evidence type="ECO:0000313" key="2">
    <source>
        <dbReference type="Proteomes" id="UP000251889"/>
    </source>
</evidence>